<dbReference type="Proteomes" id="UP000190816">
    <property type="component" value="Unassembled WGS sequence"/>
</dbReference>
<evidence type="ECO:0000313" key="1">
    <source>
        <dbReference type="EMBL" id="OPB75963.1"/>
    </source>
</evidence>
<protein>
    <submittedName>
        <fullName evidence="1">Uncharacterized protein</fullName>
    </submittedName>
</protein>
<evidence type="ECO:0000313" key="2">
    <source>
        <dbReference type="Proteomes" id="UP000190816"/>
    </source>
</evidence>
<dbReference type="KEGG" id="ego:BBD34_14770"/>
<comment type="caution">
    <text evidence="1">The sequence shown here is derived from an EMBL/GenBank/DDBJ whole genome shotgun (WGS) entry which is preliminary data.</text>
</comment>
<gene>
    <name evidence="1" type="ORF">BAY32_04140</name>
</gene>
<name>A0AAJ3TP06_9FLAO</name>
<sequence length="86" mass="9948">MLSMRLKLYWTIKKKKVQLYSLGKEIVMENNVTDKYEQGRKVLEILTKTPKSKPAPGFGEFAPRIDSFLKEHLFGDIFVSDVLSII</sequence>
<dbReference type="AlphaFoldDB" id="A0AAJ3TP06"/>
<dbReference type="EMBL" id="MAIC01000013">
    <property type="protein sequence ID" value="OPB75963.1"/>
    <property type="molecule type" value="Genomic_DNA"/>
</dbReference>
<proteinExistence type="predicted"/>
<reference evidence="1 2" key="1">
    <citation type="submission" date="2016-06" db="EMBL/GenBank/DDBJ databases">
        <authorList>
            <person name="Nicholson A.C."/>
        </authorList>
    </citation>
    <scope>NUCLEOTIDE SEQUENCE [LARGE SCALE GENOMIC DNA]</scope>
    <source>
        <strain evidence="1 2">G4123</strain>
    </source>
</reference>
<organism evidence="1 2">
    <name type="scientific">Elizabethkingia ursingii</name>
    <dbReference type="NCBI Taxonomy" id="1756150"/>
    <lineage>
        <taxon>Bacteria</taxon>
        <taxon>Pseudomonadati</taxon>
        <taxon>Bacteroidota</taxon>
        <taxon>Flavobacteriia</taxon>
        <taxon>Flavobacteriales</taxon>
        <taxon>Weeksellaceae</taxon>
        <taxon>Elizabethkingia</taxon>
    </lineage>
</organism>
<accession>A0AAJ3TP06</accession>